<evidence type="ECO:0000256" key="4">
    <source>
        <dbReference type="ARBA" id="ARBA00022723"/>
    </source>
</evidence>
<dbReference type="CDD" id="cd03487">
    <property type="entry name" value="RT_Bac_retron_II"/>
    <property type="match status" value="1"/>
</dbReference>
<dbReference type="GO" id="GO:0003964">
    <property type="term" value="F:RNA-directed DNA polymerase activity"/>
    <property type="evidence" value="ECO:0007669"/>
    <property type="project" value="UniProtKB-KW"/>
</dbReference>
<dbReference type="InterPro" id="IPR000477">
    <property type="entry name" value="RT_dom"/>
</dbReference>
<dbReference type="PANTHER" id="PTHR34047:SF7">
    <property type="entry name" value="RNA-DIRECTED DNA POLYMERASE"/>
    <property type="match status" value="1"/>
</dbReference>
<reference evidence="11 12" key="1">
    <citation type="submission" date="2019-11" db="EMBL/GenBank/DDBJ databases">
        <title>Type strains purchased from KCTC, JCM and DSMZ.</title>
        <authorList>
            <person name="Lu H."/>
        </authorList>
    </citation>
    <scope>NUCLEOTIDE SEQUENCE [LARGE SCALE GENOMIC DNA]</scope>
    <source>
        <strain evidence="11 12">KCTC 22382</strain>
    </source>
</reference>
<keyword evidence="6 11" id="KW-0695">RNA-directed DNA polymerase</keyword>
<proteinExistence type="inferred from homology"/>
<dbReference type="GO" id="GO:0003723">
    <property type="term" value="F:RNA binding"/>
    <property type="evidence" value="ECO:0007669"/>
    <property type="project" value="InterPro"/>
</dbReference>
<dbReference type="InterPro" id="IPR000123">
    <property type="entry name" value="Reverse_transcriptase_msDNA"/>
</dbReference>
<evidence type="ECO:0000256" key="9">
    <source>
        <dbReference type="ARBA" id="ARBA00048173"/>
    </source>
</evidence>
<sequence>MNSKLLTQIRAELGLPVAQIERLIERAPYTYKVYTIPKRSGGDRTIAQPARETKLIQKWLIEHIFCTLPIHDAAAAYRPGASIKKNAERHANSKYMVKLDFKEFFPSIKYQDLVNHFCVHLSDAYEDDDIKRMALISCLHIGGRDFALSIGSPASPCLSNSIVYELDKKIKSWCKENKVAYTRYADDLTFSTNRPDISSEVEKMVSLTLKEIEYPQLKLNKKKSIHLSKRHKRVVTGVIINSENNLSLGRDRKREISSLIHKYSIGLLSKGDTYRTQGLLGFARDIEPDFVARLNTKYGNKLLEEIFTLRKAEEEDDL</sequence>
<name>A0A6L6PPC0_9BURK</name>
<dbReference type="Proteomes" id="UP000475582">
    <property type="component" value="Unassembled WGS sequence"/>
</dbReference>
<dbReference type="AlphaFoldDB" id="A0A6L6PPC0"/>
<keyword evidence="5" id="KW-0460">Magnesium</keyword>
<comment type="caution">
    <text evidence="11">The sequence shown here is derived from an EMBL/GenBank/DDBJ whole genome shotgun (WGS) entry which is preliminary data.</text>
</comment>
<dbReference type="InterPro" id="IPR051083">
    <property type="entry name" value="GrpII_Intron_Splice-Mob/Def"/>
</dbReference>
<dbReference type="OrthoDB" id="7055795at2"/>
<evidence type="ECO:0000256" key="8">
    <source>
        <dbReference type="ARBA" id="ARBA00034120"/>
    </source>
</evidence>
<keyword evidence="3" id="KW-0548">Nucleotidyltransferase</keyword>
<dbReference type="PROSITE" id="PS50878">
    <property type="entry name" value="RT_POL"/>
    <property type="match status" value="1"/>
</dbReference>
<keyword evidence="4" id="KW-0479">Metal-binding</keyword>
<organism evidence="11 12">
    <name type="scientific">Duganella radicis</name>
    <dbReference type="NCBI Taxonomy" id="551988"/>
    <lineage>
        <taxon>Bacteria</taxon>
        <taxon>Pseudomonadati</taxon>
        <taxon>Pseudomonadota</taxon>
        <taxon>Betaproteobacteria</taxon>
        <taxon>Burkholderiales</taxon>
        <taxon>Oxalobacteraceae</taxon>
        <taxon>Telluria group</taxon>
        <taxon>Duganella</taxon>
    </lineage>
</organism>
<evidence type="ECO:0000256" key="2">
    <source>
        <dbReference type="ARBA" id="ARBA00022679"/>
    </source>
</evidence>
<keyword evidence="2" id="KW-0808">Transferase</keyword>
<comment type="similarity">
    <text evidence="8">Belongs to the bacterial reverse transcriptase family.</text>
</comment>
<evidence type="ECO:0000256" key="5">
    <source>
        <dbReference type="ARBA" id="ARBA00022842"/>
    </source>
</evidence>
<dbReference type="SUPFAM" id="SSF56672">
    <property type="entry name" value="DNA/RNA polymerases"/>
    <property type="match status" value="1"/>
</dbReference>
<dbReference type="NCBIfam" id="NF038233">
    <property type="entry name" value="retron_St85_RT"/>
    <property type="match status" value="1"/>
</dbReference>
<dbReference type="PRINTS" id="PR00866">
    <property type="entry name" value="RNADNAPOLMS"/>
</dbReference>
<evidence type="ECO:0000256" key="1">
    <source>
        <dbReference type="ARBA" id="ARBA00012493"/>
    </source>
</evidence>
<dbReference type="GO" id="GO:0051607">
    <property type="term" value="P:defense response to virus"/>
    <property type="evidence" value="ECO:0007669"/>
    <property type="project" value="UniProtKB-KW"/>
</dbReference>
<dbReference type="GO" id="GO:0046872">
    <property type="term" value="F:metal ion binding"/>
    <property type="evidence" value="ECO:0007669"/>
    <property type="project" value="UniProtKB-KW"/>
</dbReference>
<dbReference type="RefSeq" id="WP_155466940.1">
    <property type="nucleotide sequence ID" value="NZ_WNKY01000042.1"/>
</dbReference>
<dbReference type="EC" id="2.7.7.49" evidence="1"/>
<accession>A0A6L6PPC0</accession>
<evidence type="ECO:0000313" key="11">
    <source>
        <dbReference type="EMBL" id="MTV40843.1"/>
    </source>
</evidence>
<dbReference type="EMBL" id="WNKY01000042">
    <property type="protein sequence ID" value="MTV40843.1"/>
    <property type="molecule type" value="Genomic_DNA"/>
</dbReference>
<evidence type="ECO:0000256" key="7">
    <source>
        <dbReference type="ARBA" id="ARBA00023118"/>
    </source>
</evidence>
<dbReference type="InterPro" id="IPR043502">
    <property type="entry name" value="DNA/RNA_pol_sf"/>
</dbReference>
<evidence type="ECO:0000256" key="3">
    <source>
        <dbReference type="ARBA" id="ARBA00022695"/>
    </source>
</evidence>
<protein>
    <recommendedName>
        <fullName evidence="1">RNA-directed DNA polymerase</fullName>
        <ecNumber evidence="1">2.7.7.49</ecNumber>
    </recommendedName>
</protein>
<evidence type="ECO:0000256" key="6">
    <source>
        <dbReference type="ARBA" id="ARBA00022918"/>
    </source>
</evidence>
<comment type="catalytic activity">
    <reaction evidence="9">
        <text>DNA(n) + a 2'-deoxyribonucleoside 5'-triphosphate = DNA(n+1) + diphosphate</text>
        <dbReference type="Rhea" id="RHEA:22508"/>
        <dbReference type="Rhea" id="RHEA-COMP:17339"/>
        <dbReference type="Rhea" id="RHEA-COMP:17340"/>
        <dbReference type="ChEBI" id="CHEBI:33019"/>
        <dbReference type="ChEBI" id="CHEBI:61560"/>
        <dbReference type="ChEBI" id="CHEBI:173112"/>
        <dbReference type="EC" id="2.7.7.49"/>
    </reaction>
</comment>
<keyword evidence="12" id="KW-1185">Reference proteome</keyword>
<feature type="domain" description="Reverse transcriptase" evidence="10">
    <location>
        <begin position="17"/>
        <end position="240"/>
    </location>
</feature>
<dbReference type="Pfam" id="PF00078">
    <property type="entry name" value="RVT_1"/>
    <property type="match status" value="1"/>
</dbReference>
<keyword evidence="7" id="KW-0051">Antiviral defense</keyword>
<dbReference type="PANTHER" id="PTHR34047">
    <property type="entry name" value="NUCLEAR INTRON MATURASE 1, MITOCHONDRIAL-RELATED"/>
    <property type="match status" value="1"/>
</dbReference>
<evidence type="ECO:0000313" key="12">
    <source>
        <dbReference type="Proteomes" id="UP000475582"/>
    </source>
</evidence>
<gene>
    <name evidence="11" type="ORF">GM676_25085</name>
</gene>
<evidence type="ECO:0000259" key="10">
    <source>
        <dbReference type="PROSITE" id="PS50878"/>
    </source>
</evidence>